<evidence type="ECO:0000256" key="2">
    <source>
        <dbReference type="ARBA" id="ARBA00022475"/>
    </source>
</evidence>
<proteinExistence type="predicted"/>
<accession>A0A1W6P2H4</accession>
<keyword evidence="3 6" id="KW-0812">Transmembrane</keyword>
<dbReference type="STRING" id="92947.BVG79_02293"/>
<keyword evidence="9" id="KW-1185">Reference proteome</keyword>
<dbReference type="Pfam" id="PF12823">
    <property type="entry name" value="DUF3817"/>
    <property type="match status" value="1"/>
</dbReference>
<keyword evidence="2" id="KW-1003">Cell membrane</keyword>
<evidence type="ECO:0000256" key="5">
    <source>
        <dbReference type="ARBA" id="ARBA00023136"/>
    </source>
</evidence>
<gene>
    <name evidence="8" type="ORF">BVG79_02293</name>
</gene>
<feature type="transmembrane region" description="Helical" evidence="6">
    <location>
        <begin position="60"/>
        <end position="83"/>
    </location>
</feature>
<sequence>MEDRLNTIPSWKDPALGLFRIIAVIEGVTTLALFLVAMPLKYWGGNDALVPLTGQIHGYAFLLYLLGMVIVLPGLGWGVGGVLRTFVFSLFPFGTFINEPWLHRRHAAVKAALKPTV</sequence>
<dbReference type="PANTHER" id="PTHR40077">
    <property type="entry name" value="MEMBRANE PROTEIN-RELATED"/>
    <property type="match status" value="1"/>
</dbReference>
<dbReference type="PANTHER" id="PTHR40077:SF1">
    <property type="entry name" value="MEMBRANE PROTEIN"/>
    <property type="match status" value="1"/>
</dbReference>
<dbReference type="EMBL" id="CP019937">
    <property type="protein sequence ID" value="ARO15633.1"/>
    <property type="molecule type" value="Genomic_DNA"/>
</dbReference>
<dbReference type="AlphaFoldDB" id="A0A1W6P2H4"/>
<dbReference type="NCBIfam" id="TIGR03954">
    <property type="entry name" value="integ_memb_HG"/>
    <property type="match status" value="1"/>
</dbReference>
<evidence type="ECO:0000259" key="7">
    <source>
        <dbReference type="Pfam" id="PF12823"/>
    </source>
</evidence>
<keyword evidence="5 6" id="KW-0472">Membrane</keyword>
<evidence type="ECO:0000256" key="1">
    <source>
        <dbReference type="ARBA" id="ARBA00004651"/>
    </source>
</evidence>
<dbReference type="InterPro" id="IPR023845">
    <property type="entry name" value="DUF3817_TM"/>
</dbReference>
<evidence type="ECO:0000256" key="3">
    <source>
        <dbReference type="ARBA" id="ARBA00022692"/>
    </source>
</evidence>
<name>A0A1W6P2H4_9RHOB</name>
<feature type="domain" description="DUF3817" evidence="7">
    <location>
        <begin position="17"/>
        <end position="104"/>
    </location>
</feature>
<keyword evidence="4 6" id="KW-1133">Transmembrane helix</keyword>
<dbReference type="GO" id="GO:0005886">
    <property type="term" value="C:plasma membrane"/>
    <property type="evidence" value="ECO:0007669"/>
    <property type="project" value="UniProtKB-SubCell"/>
</dbReference>
<protein>
    <recommendedName>
        <fullName evidence="7">DUF3817 domain-containing protein</fullName>
    </recommendedName>
</protein>
<feature type="transmembrane region" description="Helical" evidence="6">
    <location>
        <begin position="21"/>
        <end position="40"/>
    </location>
</feature>
<comment type="subcellular location">
    <subcellularLocation>
        <location evidence="1">Cell membrane</location>
        <topology evidence="1">Multi-pass membrane protein</topology>
    </subcellularLocation>
</comment>
<dbReference type="Proteomes" id="UP000242447">
    <property type="component" value="Chromosome"/>
</dbReference>
<dbReference type="KEGG" id="kro:BVG79_02293"/>
<evidence type="ECO:0000256" key="4">
    <source>
        <dbReference type="ARBA" id="ARBA00022989"/>
    </source>
</evidence>
<reference evidence="8 9" key="1">
    <citation type="submission" date="2017-02" db="EMBL/GenBank/DDBJ databases">
        <title>Ketogulonicigenium robustum SPU B003 Genome sequencing and assembly.</title>
        <authorList>
            <person name="Li Y."/>
            <person name="Liu L."/>
            <person name="Wang C."/>
            <person name="Zhang M."/>
            <person name="Zhang T."/>
            <person name="Zhang Y."/>
        </authorList>
    </citation>
    <scope>NUCLEOTIDE SEQUENCE [LARGE SCALE GENOMIC DNA]</scope>
    <source>
        <strain evidence="8 9">SPU_B003</strain>
    </source>
</reference>
<evidence type="ECO:0000313" key="9">
    <source>
        <dbReference type="Proteomes" id="UP000242447"/>
    </source>
</evidence>
<evidence type="ECO:0000256" key="6">
    <source>
        <dbReference type="SAM" id="Phobius"/>
    </source>
</evidence>
<evidence type="ECO:0000313" key="8">
    <source>
        <dbReference type="EMBL" id="ARO15633.1"/>
    </source>
</evidence>
<organism evidence="8 9">
    <name type="scientific">Ketogulonicigenium robustum</name>
    <dbReference type="NCBI Taxonomy" id="92947"/>
    <lineage>
        <taxon>Bacteria</taxon>
        <taxon>Pseudomonadati</taxon>
        <taxon>Pseudomonadota</taxon>
        <taxon>Alphaproteobacteria</taxon>
        <taxon>Rhodobacterales</taxon>
        <taxon>Roseobacteraceae</taxon>
        <taxon>Ketogulonicigenium</taxon>
    </lineage>
</organism>